<dbReference type="InterPro" id="IPR037523">
    <property type="entry name" value="VOC_core"/>
</dbReference>
<keyword evidence="3" id="KW-1185">Reference proteome</keyword>
<dbReference type="InterPro" id="IPR052164">
    <property type="entry name" value="Anthracycline_SecMetBiosynth"/>
</dbReference>
<evidence type="ECO:0000313" key="3">
    <source>
        <dbReference type="Proteomes" id="UP000214688"/>
    </source>
</evidence>
<evidence type="ECO:0000259" key="1">
    <source>
        <dbReference type="PROSITE" id="PS51819"/>
    </source>
</evidence>
<dbReference type="CDD" id="cd07247">
    <property type="entry name" value="SgaA_N_like"/>
    <property type="match status" value="1"/>
</dbReference>
<sequence length="123" mass="13340">MANRPTFFEIQVPNPQETAEFYQRVFGWSIQAFGEGGDYFLLVTGEEEEPGISGAIMRAPDGEARTINTLSVSSVDEYVEKILAAGGQVVVPKFPIPGLGYRAYFKDPGGTLVGVSHLDPEAK</sequence>
<dbReference type="InterPro" id="IPR004360">
    <property type="entry name" value="Glyas_Fos-R_dOase_dom"/>
</dbReference>
<dbReference type="PANTHER" id="PTHR33993:SF2">
    <property type="entry name" value="VOC DOMAIN-CONTAINING PROTEIN"/>
    <property type="match status" value="1"/>
</dbReference>
<dbReference type="Pfam" id="PF00903">
    <property type="entry name" value="Glyoxalase"/>
    <property type="match status" value="1"/>
</dbReference>
<protein>
    <recommendedName>
        <fullName evidence="1">VOC domain-containing protein</fullName>
    </recommendedName>
</protein>
<reference evidence="2 3" key="1">
    <citation type="journal article" date="2015" name="Int. J. Syst. Evol. Microbiol.">
        <title>Tumebacillus algifaecis sp. nov., isolated from decomposing algal scum.</title>
        <authorList>
            <person name="Wu Y.F."/>
            <person name="Zhang B."/>
            <person name="Xing P."/>
            <person name="Wu Q.L."/>
            <person name="Liu S.J."/>
        </authorList>
    </citation>
    <scope>NUCLEOTIDE SEQUENCE [LARGE SCALE GENOMIC DNA]</scope>
    <source>
        <strain evidence="2 3">THMBR28</strain>
    </source>
</reference>
<proteinExistence type="predicted"/>
<feature type="domain" description="VOC" evidence="1">
    <location>
        <begin position="4"/>
        <end position="118"/>
    </location>
</feature>
<organism evidence="2 3">
    <name type="scientific">Tumebacillus algifaecis</name>
    <dbReference type="NCBI Taxonomy" id="1214604"/>
    <lineage>
        <taxon>Bacteria</taxon>
        <taxon>Bacillati</taxon>
        <taxon>Bacillota</taxon>
        <taxon>Bacilli</taxon>
        <taxon>Bacillales</taxon>
        <taxon>Alicyclobacillaceae</taxon>
        <taxon>Tumebacillus</taxon>
    </lineage>
</organism>
<dbReference type="InterPro" id="IPR029068">
    <property type="entry name" value="Glyas_Bleomycin-R_OHBP_Dase"/>
</dbReference>
<dbReference type="AlphaFoldDB" id="A0A223D534"/>
<dbReference type="Proteomes" id="UP000214688">
    <property type="component" value="Chromosome"/>
</dbReference>
<evidence type="ECO:0000313" key="2">
    <source>
        <dbReference type="EMBL" id="ASS76691.1"/>
    </source>
</evidence>
<dbReference type="KEGG" id="tab:CIG75_18090"/>
<dbReference type="RefSeq" id="WP_094237919.1">
    <property type="nucleotide sequence ID" value="NZ_CP022657.1"/>
</dbReference>
<dbReference type="PANTHER" id="PTHR33993">
    <property type="entry name" value="GLYOXALASE-RELATED"/>
    <property type="match status" value="1"/>
</dbReference>
<name>A0A223D534_9BACL</name>
<accession>A0A223D534</accession>
<dbReference type="Gene3D" id="3.10.180.10">
    <property type="entry name" value="2,3-Dihydroxybiphenyl 1,2-Dioxygenase, domain 1"/>
    <property type="match status" value="1"/>
</dbReference>
<gene>
    <name evidence="2" type="ORF">CIG75_18090</name>
</gene>
<dbReference type="SUPFAM" id="SSF54593">
    <property type="entry name" value="Glyoxalase/Bleomycin resistance protein/Dihydroxybiphenyl dioxygenase"/>
    <property type="match status" value="1"/>
</dbReference>
<dbReference type="OrthoDB" id="9804235at2"/>
<dbReference type="PROSITE" id="PS51819">
    <property type="entry name" value="VOC"/>
    <property type="match status" value="1"/>
</dbReference>
<dbReference type="EMBL" id="CP022657">
    <property type="protein sequence ID" value="ASS76691.1"/>
    <property type="molecule type" value="Genomic_DNA"/>
</dbReference>